<sequence>MKPLSPADALTFPGSLLSPDGRLVASYDLETGEDSIEGYRTVAYQPGIFNAGIKRFSIDYRTTPDVHVVNGMGVTLGDSIIGLTAMSAVKHAFPGVKFTLYRPGRAPAFVEELYALAGPLLSARIMLPFSLSEVPDSATVIDVGNHLFWPDFAALPMIDFFLGALGVDASSVPSSQKANRWLASVSLPALPAQWRNQPYVLFCASASTPVRSIPRHVRADLVDRLVQRYDLPVLGFGPVDHARYVDVQSAAVDTAHFLALIRGARCVLTCDTAAVHAAAGFDVPTTAFFTTIEPALRVRDYPACRAVELSLPQLCGIHASNQARDIALIERAYSDLMRETFPLPDLAG</sequence>
<protein>
    <recommendedName>
        <fullName evidence="3">ADP-heptose:LPS heptosyltransferase</fullName>
    </recommendedName>
</protein>
<keyword evidence="2" id="KW-1185">Reference proteome</keyword>
<dbReference type="Proteomes" id="UP000789752">
    <property type="component" value="Unassembled WGS sequence"/>
</dbReference>
<evidence type="ECO:0000313" key="2">
    <source>
        <dbReference type="Proteomes" id="UP000789752"/>
    </source>
</evidence>
<evidence type="ECO:0008006" key="3">
    <source>
        <dbReference type="Google" id="ProtNLM"/>
    </source>
</evidence>
<dbReference type="SUPFAM" id="SSF53756">
    <property type="entry name" value="UDP-Glycosyltransferase/glycogen phosphorylase"/>
    <property type="match status" value="1"/>
</dbReference>
<proteinExistence type="predicted"/>
<reference evidence="1 2" key="1">
    <citation type="submission" date="2021-04" db="EMBL/GenBank/DDBJ databases">
        <authorList>
            <person name="Vanwijnsberghe S."/>
        </authorList>
    </citation>
    <scope>NUCLEOTIDE SEQUENCE [LARGE SCALE GENOMIC DNA]</scope>
    <source>
        <strain evidence="1 2">LMG 32171</strain>
    </source>
</reference>
<gene>
    <name evidence="1" type="ORF">R54767_02997</name>
</gene>
<organism evidence="1 2">
    <name type="scientific">Paraburkholderia gardini</name>
    <dbReference type="NCBI Taxonomy" id="2823469"/>
    <lineage>
        <taxon>Bacteria</taxon>
        <taxon>Pseudomonadati</taxon>
        <taxon>Pseudomonadota</taxon>
        <taxon>Betaproteobacteria</taxon>
        <taxon>Burkholderiales</taxon>
        <taxon>Burkholderiaceae</taxon>
        <taxon>Paraburkholderia</taxon>
    </lineage>
</organism>
<dbReference type="Gene3D" id="3.40.50.2000">
    <property type="entry name" value="Glycogen Phosphorylase B"/>
    <property type="match status" value="1"/>
</dbReference>
<evidence type="ECO:0000313" key="1">
    <source>
        <dbReference type="EMBL" id="CAG4903685.1"/>
    </source>
</evidence>
<accession>A0ABN7QQP7</accession>
<dbReference type="RefSeq" id="WP_228979413.1">
    <property type="nucleotide sequence ID" value="NZ_CAJQYY010000016.1"/>
</dbReference>
<name>A0ABN7QQP7_9BURK</name>
<comment type="caution">
    <text evidence="1">The sequence shown here is derived from an EMBL/GenBank/DDBJ whole genome shotgun (WGS) entry which is preliminary data.</text>
</comment>
<dbReference type="EMBL" id="CAJQYY010000016">
    <property type="protein sequence ID" value="CAG4903685.1"/>
    <property type="molecule type" value="Genomic_DNA"/>
</dbReference>